<accession>A0A4Y1QMQ4</accession>
<dbReference type="InterPro" id="IPR043502">
    <property type="entry name" value="DNA/RNA_pol_sf"/>
</dbReference>
<keyword evidence="1" id="KW-0808">Transferase</keyword>
<dbReference type="PANTHER" id="PTHR24559:SF430">
    <property type="entry name" value="RNA-DIRECTED DNA POLYMERASE"/>
    <property type="match status" value="1"/>
</dbReference>
<keyword evidence="1" id="KW-0418">Kinase</keyword>
<dbReference type="AlphaFoldDB" id="A0A4Y1QMQ4"/>
<gene>
    <name evidence="1" type="ORF">Prudu_001021</name>
</gene>
<dbReference type="InterPro" id="IPR053134">
    <property type="entry name" value="RNA-dir_DNA_polymerase"/>
</dbReference>
<protein>
    <submittedName>
        <fullName evidence="1">Protein kinase superfamily protein</fullName>
    </submittedName>
</protein>
<name>A0A4Y1QMQ4_PRUDU</name>
<proteinExistence type="predicted"/>
<dbReference type="PANTHER" id="PTHR24559">
    <property type="entry name" value="TRANSPOSON TY3-I GAG-POL POLYPROTEIN"/>
    <property type="match status" value="1"/>
</dbReference>
<dbReference type="EMBL" id="AP019297">
    <property type="protein sequence ID" value="BBG93109.1"/>
    <property type="molecule type" value="Genomic_DNA"/>
</dbReference>
<reference evidence="1" key="1">
    <citation type="journal article" date="2019" name="Science">
        <title>Mutation of a bHLH transcription factor allowed almond domestication.</title>
        <authorList>
            <person name="Sanchez-Perez R."/>
            <person name="Pavan S."/>
            <person name="Mazzeo R."/>
            <person name="Moldovan C."/>
            <person name="Aiese Cigliano R."/>
            <person name="Del Cueto J."/>
            <person name="Ricciardi F."/>
            <person name="Lotti C."/>
            <person name="Ricciardi L."/>
            <person name="Dicenta F."/>
            <person name="Lopez-Marques R.L."/>
            <person name="Lindberg Moller B."/>
        </authorList>
    </citation>
    <scope>NUCLEOTIDE SEQUENCE</scope>
</reference>
<organism evidence="1">
    <name type="scientific">Prunus dulcis</name>
    <name type="common">Almond</name>
    <name type="synonym">Amygdalus dulcis</name>
    <dbReference type="NCBI Taxonomy" id="3755"/>
    <lineage>
        <taxon>Eukaryota</taxon>
        <taxon>Viridiplantae</taxon>
        <taxon>Streptophyta</taxon>
        <taxon>Embryophyta</taxon>
        <taxon>Tracheophyta</taxon>
        <taxon>Spermatophyta</taxon>
        <taxon>Magnoliopsida</taxon>
        <taxon>eudicotyledons</taxon>
        <taxon>Gunneridae</taxon>
        <taxon>Pentapetalae</taxon>
        <taxon>rosids</taxon>
        <taxon>fabids</taxon>
        <taxon>Rosales</taxon>
        <taxon>Rosaceae</taxon>
        <taxon>Amygdaloideae</taxon>
        <taxon>Amygdaleae</taxon>
        <taxon>Prunus</taxon>
    </lineage>
</organism>
<dbReference type="GO" id="GO:0016301">
    <property type="term" value="F:kinase activity"/>
    <property type="evidence" value="ECO:0007669"/>
    <property type="project" value="UniProtKB-KW"/>
</dbReference>
<dbReference type="SUPFAM" id="SSF56672">
    <property type="entry name" value="DNA/RNA polymerases"/>
    <property type="match status" value="1"/>
</dbReference>
<sequence>MTTSRIGSSISPELRSDLVAFLRLNSEVFAWSYNDMPGISPDIISHRLSVNPAVRPVRQKRRAYDPERYEAMKAEVDRLSSIRFIREVDYPTWLANVVMVRKPRKGWRMCVDYTNLNRACPKDSFPLPRIDQLSTPQRATPSSASWMLIQVTTRSSCTPRPGPHLFHHRPRPLLL</sequence>
<evidence type="ECO:0000313" key="1">
    <source>
        <dbReference type="EMBL" id="BBG93109.1"/>
    </source>
</evidence>
<dbReference type="Gene3D" id="3.10.10.10">
    <property type="entry name" value="HIV Type 1 Reverse Transcriptase, subunit A, domain 1"/>
    <property type="match status" value="1"/>
</dbReference>